<feature type="transmembrane region" description="Helical" evidence="1">
    <location>
        <begin position="20"/>
        <end position="39"/>
    </location>
</feature>
<evidence type="ECO:0000256" key="1">
    <source>
        <dbReference type="SAM" id="Phobius"/>
    </source>
</evidence>
<keyword evidence="1" id="KW-1133">Transmembrane helix</keyword>
<feature type="transmembrane region" description="Helical" evidence="1">
    <location>
        <begin position="403"/>
        <end position="429"/>
    </location>
</feature>
<dbReference type="Proteomes" id="UP001185706">
    <property type="component" value="Unassembled WGS sequence"/>
</dbReference>
<feature type="transmembrane region" description="Helical" evidence="1">
    <location>
        <begin position="98"/>
        <end position="119"/>
    </location>
</feature>
<feature type="transmembrane region" description="Helical" evidence="1">
    <location>
        <begin position="220"/>
        <end position="239"/>
    </location>
</feature>
<protein>
    <recommendedName>
        <fullName evidence="4">ABC-2 type transport system permease protein</fullName>
    </recommendedName>
</protein>
<gene>
    <name evidence="2" type="ORF">RAE03_06535</name>
</gene>
<sequence length="496" mass="52384">MFKRYLSAELLRSRGSALQWLPLLAIPLVVMTVLFSSFASSAKDATGVLGWQSMFITGMYAPLIALFATVPEHREARTRSGGTLWRRVNPHYEQASRFLVILTSLAAFHLLNFGVSWAVVALQGRSNHQLLLVAGVYSFLGAIGIAGFAAASARRCGLAAALVAGIVWQVVSVLPSIVEGNAWWAFPPAWPLRLLLPALRIHQNSVPLDPGDPLLQKSPVPAAVLCLLLAVVGACSAILTPRRTRPLSLLRRAEAPATTAAPTTAAGTWTPAVIPRAAARSRLLGAVRGLHRGALSPALIACLALTGLALVFLSAIYPPSYVEGFFLFLLLPVGAGTLPVMVWPLLAPSWPLSYIESRYSPIALLLWLFGTVVIVCSAASFAMVCSGGSATAAAVQLPLAVGVGFAITVVSLVIVLLLGILSALAFTIVGTIVSVTLGGDVLAKTFLWLLAFPTWPMNADSPGRYTVAALLTLLIAVAGSWASARLLRTTALRPTR</sequence>
<keyword evidence="1" id="KW-0472">Membrane</keyword>
<accession>A0AAE4SXH0</accession>
<feature type="transmembrane region" description="Helical" evidence="1">
    <location>
        <begin position="298"/>
        <end position="318"/>
    </location>
</feature>
<feature type="transmembrane region" description="Helical" evidence="1">
    <location>
        <begin position="359"/>
        <end position="383"/>
    </location>
</feature>
<feature type="transmembrane region" description="Helical" evidence="1">
    <location>
        <begin position="324"/>
        <end position="347"/>
    </location>
</feature>
<reference evidence="2" key="1">
    <citation type="submission" date="2023-08" db="EMBL/GenBank/DDBJ databases">
        <title>Genomic characterization of the C. tuberculostearicum species complex, a ubiquitous member of the human skin microbiome.</title>
        <authorList>
            <person name="Ahmed N."/>
            <person name="Deming C."/>
            <person name="Conlan S."/>
            <person name="Segre J."/>
        </authorList>
    </citation>
    <scope>NUCLEOTIDE SEQUENCE</scope>
    <source>
        <strain evidence="2">CTNIH22</strain>
    </source>
</reference>
<feature type="transmembrane region" description="Helical" evidence="1">
    <location>
        <begin position="158"/>
        <end position="178"/>
    </location>
</feature>
<dbReference type="RefSeq" id="WP_316993464.1">
    <property type="nucleotide sequence ID" value="NZ_JAVBIB010000009.1"/>
</dbReference>
<feature type="transmembrane region" description="Helical" evidence="1">
    <location>
        <begin position="131"/>
        <end position="151"/>
    </location>
</feature>
<dbReference type="AlphaFoldDB" id="A0AAE4SXH0"/>
<feature type="transmembrane region" description="Helical" evidence="1">
    <location>
        <begin position="465"/>
        <end position="487"/>
    </location>
</feature>
<evidence type="ECO:0000313" key="3">
    <source>
        <dbReference type="Proteomes" id="UP001185706"/>
    </source>
</evidence>
<dbReference type="EMBL" id="JAVBIB010000009">
    <property type="protein sequence ID" value="MDV2419436.1"/>
    <property type="molecule type" value="Genomic_DNA"/>
</dbReference>
<evidence type="ECO:0000313" key="2">
    <source>
        <dbReference type="EMBL" id="MDV2419436.1"/>
    </source>
</evidence>
<feature type="transmembrane region" description="Helical" evidence="1">
    <location>
        <begin position="51"/>
        <end position="70"/>
    </location>
</feature>
<proteinExistence type="predicted"/>
<name>A0AAE4SXH0_9CORY</name>
<organism evidence="2 3">
    <name type="scientific">Corynebacterium tuberculostearicum</name>
    <dbReference type="NCBI Taxonomy" id="38304"/>
    <lineage>
        <taxon>Bacteria</taxon>
        <taxon>Bacillati</taxon>
        <taxon>Actinomycetota</taxon>
        <taxon>Actinomycetes</taxon>
        <taxon>Mycobacteriales</taxon>
        <taxon>Corynebacteriaceae</taxon>
        <taxon>Corynebacterium</taxon>
    </lineage>
</organism>
<evidence type="ECO:0008006" key="4">
    <source>
        <dbReference type="Google" id="ProtNLM"/>
    </source>
</evidence>
<keyword evidence="1" id="KW-0812">Transmembrane</keyword>
<comment type="caution">
    <text evidence="2">The sequence shown here is derived from an EMBL/GenBank/DDBJ whole genome shotgun (WGS) entry which is preliminary data.</text>
</comment>